<gene>
    <name evidence="3" type="ORF">JM93_04288</name>
</gene>
<evidence type="ECO:0000313" key="3">
    <source>
        <dbReference type="EMBL" id="TWI79939.1"/>
    </source>
</evidence>
<feature type="domain" description="Phytase-like" evidence="2">
    <location>
        <begin position="451"/>
        <end position="716"/>
    </location>
</feature>
<dbReference type="PANTHER" id="PTHR46928">
    <property type="entry name" value="MESENCHYME-SPECIFIC CELL SURFACE GLYCOPROTEIN"/>
    <property type="match status" value="1"/>
</dbReference>
<keyword evidence="1" id="KW-0732">Signal</keyword>
<dbReference type="Pfam" id="PF13449">
    <property type="entry name" value="Phytase-like"/>
    <property type="match status" value="1"/>
</dbReference>
<protein>
    <submittedName>
        <fullName evidence="3">Phytase-like protein with esterase activity</fullName>
    </submittedName>
</protein>
<dbReference type="AlphaFoldDB" id="A0A562SF27"/>
<dbReference type="InterPro" id="IPR027372">
    <property type="entry name" value="Phytase-like_dom"/>
</dbReference>
<dbReference type="PANTHER" id="PTHR46928:SF1">
    <property type="entry name" value="MESENCHYME-SPECIFIC CELL SURFACE GLYCOPROTEIN"/>
    <property type="match status" value="1"/>
</dbReference>
<organism evidence="3 4">
    <name type="scientific">Roseibium hamelinense</name>
    <dbReference type="NCBI Taxonomy" id="150831"/>
    <lineage>
        <taxon>Bacteria</taxon>
        <taxon>Pseudomonadati</taxon>
        <taxon>Pseudomonadota</taxon>
        <taxon>Alphaproteobacteria</taxon>
        <taxon>Hyphomicrobiales</taxon>
        <taxon>Stappiaceae</taxon>
        <taxon>Roseibium</taxon>
    </lineage>
</organism>
<feature type="signal peptide" evidence="1">
    <location>
        <begin position="1"/>
        <end position="27"/>
    </location>
</feature>
<reference evidence="3 4" key="1">
    <citation type="submission" date="2019-07" db="EMBL/GenBank/DDBJ databases">
        <title>Genomic Encyclopedia of Archaeal and Bacterial Type Strains, Phase II (KMG-II): from individual species to whole genera.</title>
        <authorList>
            <person name="Goeker M."/>
        </authorList>
    </citation>
    <scope>NUCLEOTIDE SEQUENCE [LARGE SCALE GENOMIC DNA]</scope>
    <source>
        <strain evidence="3 4">ATCC BAA-252</strain>
    </source>
</reference>
<dbReference type="Proteomes" id="UP000320593">
    <property type="component" value="Unassembled WGS sequence"/>
</dbReference>
<dbReference type="OrthoDB" id="9803927at2"/>
<keyword evidence="4" id="KW-1185">Reference proteome</keyword>
<comment type="caution">
    <text evidence="3">The sequence shown here is derived from an EMBL/GenBank/DDBJ whole genome shotgun (WGS) entry which is preliminary data.</text>
</comment>
<evidence type="ECO:0000313" key="4">
    <source>
        <dbReference type="Proteomes" id="UP000320593"/>
    </source>
</evidence>
<dbReference type="SUPFAM" id="SSF75011">
    <property type="entry name" value="3-carboxy-cis,cis-mucoante lactonizing enzyme"/>
    <property type="match status" value="1"/>
</dbReference>
<dbReference type="SUPFAM" id="SSF50969">
    <property type="entry name" value="YVTN repeat-like/Quinoprotein amine dehydrogenase"/>
    <property type="match status" value="1"/>
</dbReference>
<evidence type="ECO:0000259" key="2">
    <source>
        <dbReference type="Pfam" id="PF13449"/>
    </source>
</evidence>
<name>A0A562SF27_9HYPH</name>
<proteinExistence type="predicted"/>
<dbReference type="EMBL" id="VLLF01000013">
    <property type="protein sequence ID" value="TWI79939.1"/>
    <property type="molecule type" value="Genomic_DNA"/>
</dbReference>
<dbReference type="Gene3D" id="2.130.10.10">
    <property type="entry name" value="YVTN repeat-like/Quinoprotein amine dehydrogenase"/>
    <property type="match status" value="2"/>
</dbReference>
<feature type="chain" id="PRO_5021929464" evidence="1">
    <location>
        <begin position="28"/>
        <end position="737"/>
    </location>
</feature>
<evidence type="ECO:0000256" key="1">
    <source>
        <dbReference type="SAM" id="SignalP"/>
    </source>
</evidence>
<dbReference type="InterPro" id="IPR015943">
    <property type="entry name" value="WD40/YVTN_repeat-like_dom_sf"/>
</dbReference>
<sequence>MRSLRKKLMVGVSLAVALGMGGAAANAASFFERINSYPVYKTLPEGADLSTETVAEIIAASKDGRTLAFTDSPGEAIVFVNATNPVNIQPIGRADLGGEPTSVAFGAHAAYAGVNTSEDFINASGHLAVIDPETLEVTASCDAQGQPDAVAISEDGRFVAVAIENERDEDLNDGVIPQMPAGHLAVFDLDGEGQVTNCDSVRIVDLTGLAEVAGSDPEPEFVSINGNNEAVVAMQENNHLAVVDLATGEVTAHFSAGAVSVDNIPVTKARMSDASGSIADVPREPDAVAWIDNDRFVTANEGDYEGGSRGFTIWSKTGEVLFDSGDQMEHIGMSHGHYPAKRASKKGTEPEGVAVGEFGGETMIFVNSERGNFVTVYRDTGGEPEFVQLLPTHVGPEGLLTIPQRDLFLVANEVDEDGVRAHVGLYQFGADAPAYPSIVSAMDPEKSAPIGWGALSGLAADPNNTNTLYAVSDSFYDEARIYTIDISTSPATITSYVTVTGAGQERLDLEGIAVASDGGFWLASEGHPDNERGHLLLKVGTDGAVETEITLPDELVAQAERFSFEGVTEFEMNGEPMVAVAVQREWKDDPKGFVKLALYNPADETWGFVHYPLDAPASPAGGWVGLSEIVSLGDGRFAILERDNKGGEDAAIKQITVVSMDGVTPAAYGEDLPVLQKRMAMDILPHMAAAKGWILDKPEGLAITADGHLILITDNDGVDDAPGETQLINLGPATRLN</sequence>
<dbReference type="RefSeq" id="WP_145347495.1">
    <property type="nucleotide sequence ID" value="NZ_SMLY01000043.1"/>
</dbReference>
<accession>A0A562SF27</accession>
<dbReference type="InterPro" id="IPR011044">
    <property type="entry name" value="Quino_amine_DH_bsu"/>
</dbReference>
<dbReference type="InterPro" id="IPR052956">
    <property type="entry name" value="Mesenchyme-surface_protein"/>
</dbReference>